<comment type="caution">
    <text evidence="2">The sequence shown here is derived from an EMBL/GenBank/DDBJ whole genome shotgun (WGS) entry which is preliminary data.</text>
</comment>
<organism evidence="2 3">
    <name type="scientific">Euroglyphus maynei</name>
    <name type="common">Mayne's house dust mite</name>
    <dbReference type="NCBI Taxonomy" id="6958"/>
    <lineage>
        <taxon>Eukaryota</taxon>
        <taxon>Metazoa</taxon>
        <taxon>Ecdysozoa</taxon>
        <taxon>Arthropoda</taxon>
        <taxon>Chelicerata</taxon>
        <taxon>Arachnida</taxon>
        <taxon>Acari</taxon>
        <taxon>Acariformes</taxon>
        <taxon>Sarcoptiformes</taxon>
        <taxon>Astigmata</taxon>
        <taxon>Psoroptidia</taxon>
        <taxon>Analgoidea</taxon>
        <taxon>Pyroglyphidae</taxon>
        <taxon>Pyroglyphinae</taxon>
        <taxon>Euroglyphus</taxon>
    </lineage>
</organism>
<evidence type="ECO:0000313" key="2">
    <source>
        <dbReference type="EMBL" id="OTF78183.1"/>
    </source>
</evidence>
<feature type="compositionally biased region" description="Polar residues" evidence="1">
    <location>
        <begin position="137"/>
        <end position="146"/>
    </location>
</feature>
<proteinExistence type="predicted"/>
<dbReference type="AlphaFoldDB" id="A0A1Y3BEC2"/>
<feature type="compositionally biased region" description="Basic and acidic residues" evidence="1">
    <location>
        <begin position="311"/>
        <end position="326"/>
    </location>
</feature>
<gene>
    <name evidence="2" type="ORF">BLA29_004981</name>
</gene>
<reference evidence="2 3" key="1">
    <citation type="submission" date="2017-03" db="EMBL/GenBank/DDBJ databases">
        <title>Genome Survey of Euroglyphus maynei.</title>
        <authorList>
            <person name="Arlian L.G."/>
            <person name="Morgan M.S."/>
            <person name="Rider S.D."/>
        </authorList>
    </citation>
    <scope>NUCLEOTIDE SEQUENCE [LARGE SCALE GENOMIC DNA]</scope>
    <source>
        <strain evidence="2">Arlian Lab</strain>
        <tissue evidence="2">Whole body</tissue>
    </source>
</reference>
<accession>A0A1Y3BEC2</accession>
<dbReference type="EMBL" id="MUJZ01029048">
    <property type="protein sequence ID" value="OTF78183.1"/>
    <property type="molecule type" value="Genomic_DNA"/>
</dbReference>
<dbReference type="Proteomes" id="UP000194236">
    <property type="component" value="Unassembled WGS sequence"/>
</dbReference>
<evidence type="ECO:0000256" key="1">
    <source>
        <dbReference type="SAM" id="MobiDB-lite"/>
    </source>
</evidence>
<sequence length="488" mass="55669">MMPIHVVSTTRVVNTMTENDPTTTNIPASTTTGFLPPITGFSDTDSSFSSIVCSSDDCDKIHCICETLKKTHLQEHHQPLIDNDYDRQQQQNGQHSLENGINFINIDADDNWIVARPKRTRPRDNLKLEGPMELETTFRSTYGRQSGSDKSKRSNSQNSQQLYCNTRRGRHSGSTPLLRSATKRKTIRNRPKTCLKTGGHGYWSTNYHDAYKNFTIVDGEAKTVADSNNRIKLPKVVSRTTMMTNEEKNRCKYDIIDDQTITATTKPLRMVDGEEIKKFEKKSYIQTSDGQGEMMAEKLVRKVRCGDRQLKSKKINDKTDEERIDEREDDPLQQQQSIAALKHRPYDAYQVDHIKDLGLLEMKSKSNDDDMVENNDINRQIDGQNYRSHVRRLHETSDDFHILTGGHRMNGTVLNKPSKTKSQPSSYDQTNDNPLSTTIINGHSVMARTRKPFILPQRIHRHKNESSIPMFDGNLESTNPKGRQGSGQ</sequence>
<feature type="compositionally biased region" description="Basic residues" evidence="1">
    <location>
        <begin position="181"/>
        <end position="190"/>
    </location>
</feature>
<feature type="region of interest" description="Disordered" evidence="1">
    <location>
        <begin position="311"/>
        <end position="332"/>
    </location>
</feature>
<feature type="non-terminal residue" evidence="2">
    <location>
        <position position="488"/>
    </location>
</feature>
<protein>
    <submittedName>
        <fullName evidence="2">Uncharacterized protein</fullName>
    </submittedName>
</protein>
<feature type="region of interest" description="Disordered" evidence="1">
    <location>
        <begin position="402"/>
        <end position="435"/>
    </location>
</feature>
<feature type="compositionally biased region" description="Polar residues" evidence="1">
    <location>
        <begin position="412"/>
        <end position="435"/>
    </location>
</feature>
<keyword evidence="3" id="KW-1185">Reference proteome</keyword>
<feature type="region of interest" description="Disordered" evidence="1">
    <location>
        <begin position="460"/>
        <end position="488"/>
    </location>
</feature>
<evidence type="ECO:0000313" key="3">
    <source>
        <dbReference type="Proteomes" id="UP000194236"/>
    </source>
</evidence>
<name>A0A1Y3BEC2_EURMA</name>
<feature type="region of interest" description="Disordered" evidence="1">
    <location>
        <begin position="123"/>
        <end position="190"/>
    </location>
</feature>
<dbReference type="OrthoDB" id="6516086at2759"/>